<sequence>MTTDVAPKTAAHPRTRGLVAVFAVTQTIGYGVLFYTFSVLLTPMTASLSASRFEITIALTISVMAAAASAIPVGRWLDARGGRALMTTGSILGAAAVAAWSQVTALWQLYAVFAVIGLASAMSLYEAAFAVLIAVSAPERRATAMLAVTIVAGFASSIFFPLTGWLASTWNWRTALLVLAGLLALTAVPGHFLAVPAARPARQHATSVGDVRRALTDRGFWLLAASFVTHSAAVAAIGVLLVSYLAEAGHAATLAASLAGLLGILSVTGRLTTTALARRFGMPAVTAAIFAVQAAGLAMLPFFATSVAGAAACVVAFGLGFGVATIARPTILADRYGPARYATIAGTMALPMTIAKALAPLGAALLAADAFIWISAVVCLAAAGLLAVVGHRSGSHQ</sequence>
<evidence type="ECO:0000256" key="1">
    <source>
        <dbReference type="ARBA" id="ARBA00004651"/>
    </source>
</evidence>
<feature type="transmembrane region" description="Helical" evidence="6">
    <location>
        <begin position="306"/>
        <end position="327"/>
    </location>
</feature>
<keyword evidence="9" id="KW-1185">Reference proteome</keyword>
<dbReference type="GO" id="GO:0005886">
    <property type="term" value="C:plasma membrane"/>
    <property type="evidence" value="ECO:0007669"/>
    <property type="project" value="UniProtKB-SubCell"/>
</dbReference>
<dbReference type="InterPro" id="IPR052983">
    <property type="entry name" value="MFS_Riboflavin_Transporter"/>
</dbReference>
<reference evidence="8 9" key="1">
    <citation type="submission" date="2020-08" db="EMBL/GenBank/DDBJ databases">
        <title>Genomic Encyclopedia of Type Strains, Phase IV (KMG-IV): sequencing the most valuable type-strain genomes for metagenomic binning, comparative biology and taxonomic classification.</title>
        <authorList>
            <person name="Goeker M."/>
        </authorList>
    </citation>
    <scope>NUCLEOTIDE SEQUENCE [LARGE SCALE GENOMIC DNA]</scope>
    <source>
        <strain evidence="8 9">YIM 65646</strain>
    </source>
</reference>
<name>A0A841FF36_9ACTN</name>
<dbReference type="EMBL" id="JACHGT010000003">
    <property type="protein sequence ID" value="MBB6033613.1"/>
    <property type="molecule type" value="Genomic_DNA"/>
</dbReference>
<dbReference type="PANTHER" id="PTHR43385:SF1">
    <property type="entry name" value="RIBOFLAVIN TRANSPORTER RIBJ"/>
    <property type="match status" value="1"/>
</dbReference>
<dbReference type="GO" id="GO:0022857">
    <property type="term" value="F:transmembrane transporter activity"/>
    <property type="evidence" value="ECO:0007669"/>
    <property type="project" value="InterPro"/>
</dbReference>
<comment type="subcellular location">
    <subcellularLocation>
        <location evidence="1">Cell membrane</location>
        <topology evidence="1">Multi-pass membrane protein</topology>
    </subcellularLocation>
</comment>
<evidence type="ECO:0000256" key="6">
    <source>
        <dbReference type="SAM" id="Phobius"/>
    </source>
</evidence>
<feature type="transmembrane region" description="Helical" evidence="6">
    <location>
        <begin position="109"/>
        <end position="135"/>
    </location>
</feature>
<dbReference type="InterPro" id="IPR011701">
    <property type="entry name" value="MFS"/>
</dbReference>
<dbReference type="RefSeq" id="WP_239121983.1">
    <property type="nucleotide sequence ID" value="NZ_BONT01000014.1"/>
</dbReference>
<proteinExistence type="predicted"/>
<dbReference type="Proteomes" id="UP000548476">
    <property type="component" value="Unassembled WGS sequence"/>
</dbReference>
<evidence type="ECO:0000313" key="8">
    <source>
        <dbReference type="EMBL" id="MBB6033613.1"/>
    </source>
</evidence>
<evidence type="ECO:0000256" key="5">
    <source>
        <dbReference type="ARBA" id="ARBA00023136"/>
    </source>
</evidence>
<feature type="transmembrane region" description="Helical" evidence="6">
    <location>
        <begin position="248"/>
        <end position="268"/>
    </location>
</feature>
<feature type="transmembrane region" description="Helical" evidence="6">
    <location>
        <begin position="280"/>
        <end position="300"/>
    </location>
</feature>
<protein>
    <submittedName>
        <fullName evidence="8">MFS family permease</fullName>
    </submittedName>
</protein>
<keyword evidence="3 6" id="KW-0812">Transmembrane</keyword>
<evidence type="ECO:0000313" key="9">
    <source>
        <dbReference type="Proteomes" id="UP000548476"/>
    </source>
</evidence>
<dbReference type="SUPFAM" id="SSF103473">
    <property type="entry name" value="MFS general substrate transporter"/>
    <property type="match status" value="1"/>
</dbReference>
<feature type="transmembrane region" description="Helical" evidence="6">
    <location>
        <begin position="57"/>
        <end position="77"/>
    </location>
</feature>
<feature type="transmembrane region" description="Helical" evidence="6">
    <location>
        <begin position="339"/>
        <end position="358"/>
    </location>
</feature>
<evidence type="ECO:0000259" key="7">
    <source>
        <dbReference type="PROSITE" id="PS50850"/>
    </source>
</evidence>
<feature type="transmembrane region" description="Helical" evidence="6">
    <location>
        <begin position="84"/>
        <end position="103"/>
    </location>
</feature>
<feature type="transmembrane region" description="Helical" evidence="6">
    <location>
        <begin position="370"/>
        <end position="389"/>
    </location>
</feature>
<feature type="transmembrane region" description="Helical" evidence="6">
    <location>
        <begin position="174"/>
        <end position="198"/>
    </location>
</feature>
<feature type="transmembrane region" description="Helical" evidence="6">
    <location>
        <begin position="219"/>
        <end position="242"/>
    </location>
</feature>
<feature type="transmembrane region" description="Helical" evidence="6">
    <location>
        <begin position="18"/>
        <end position="37"/>
    </location>
</feature>
<comment type="caution">
    <text evidence="8">The sequence shown here is derived from an EMBL/GenBank/DDBJ whole genome shotgun (WGS) entry which is preliminary data.</text>
</comment>
<accession>A0A841FF36</accession>
<organism evidence="8 9">
    <name type="scientific">Phytomonospora endophytica</name>
    <dbReference type="NCBI Taxonomy" id="714109"/>
    <lineage>
        <taxon>Bacteria</taxon>
        <taxon>Bacillati</taxon>
        <taxon>Actinomycetota</taxon>
        <taxon>Actinomycetes</taxon>
        <taxon>Micromonosporales</taxon>
        <taxon>Micromonosporaceae</taxon>
        <taxon>Phytomonospora</taxon>
    </lineage>
</organism>
<dbReference type="InterPro" id="IPR020846">
    <property type="entry name" value="MFS_dom"/>
</dbReference>
<dbReference type="Pfam" id="PF07690">
    <property type="entry name" value="MFS_1"/>
    <property type="match status" value="1"/>
</dbReference>
<feature type="domain" description="Major facilitator superfamily (MFS) profile" evidence="7">
    <location>
        <begin position="15"/>
        <end position="393"/>
    </location>
</feature>
<keyword evidence="5 6" id="KW-0472">Membrane</keyword>
<keyword evidence="2" id="KW-0813">Transport</keyword>
<dbReference type="InterPro" id="IPR036259">
    <property type="entry name" value="MFS_trans_sf"/>
</dbReference>
<gene>
    <name evidence="8" type="ORF">HNR73_001463</name>
</gene>
<dbReference type="Gene3D" id="1.20.1250.20">
    <property type="entry name" value="MFS general substrate transporter like domains"/>
    <property type="match status" value="1"/>
</dbReference>
<dbReference type="PROSITE" id="PS50850">
    <property type="entry name" value="MFS"/>
    <property type="match status" value="1"/>
</dbReference>
<evidence type="ECO:0000256" key="2">
    <source>
        <dbReference type="ARBA" id="ARBA00022448"/>
    </source>
</evidence>
<dbReference type="AlphaFoldDB" id="A0A841FF36"/>
<dbReference type="PANTHER" id="PTHR43385">
    <property type="entry name" value="RIBOFLAVIN TRANSPORTER RIBJ"/>
    <property type="match status" value="1"/>
</dbReference>
<keyword evidence="4 6" id="KW-1133">Transmembrane helix</keyword>
<feature type="transmembrane region" description="Helical" evidence="6">
    <location>
        <begin position="142"/>
        <end position="162"/>
    </location>
</feature>
<evidence type="ECO:0000256" key="3">
    <source>
        <dbReference type="ARBA" id="ARBA00022692"/>
    </source>
</evidence>
<evidence type="ECO:0000256" key="4">
    <source>
        <dbReference type="ARBA" id="ARBA00022989"/>
    </source>
</evidence>